<evidence type="ECO:0000259" key="12">
    <source>
        <dbReference type="PROSITE" id="PS51688"/>
    </source>
</evidence>
<dbReference type="InterPro" id="IPR051577">
    <property type="entry name" value="MRF-like"/>
</dbReference>
<dbReference type="PROSITE" id="PS51517">
    <property type="entry name" value="NDT80"/>
    <property type="match status" value="1"/>
</dbReference>
<evidence type="ECO:0000256" key="9">
    <source>
        <dbReference type="SAM" id="MobiDB-lite"/>
    </source>
</evidence>
<dbReference type="AlphaFoldDB" id="A0A3M7QGI2"/>
<dbReference type="GO" id="GO:0005634">
    <property type="term" value="C:nucleus"/>
    <property type="evidence" value="ECO:0007669"/>
    <property type="project" value="TreeGrafter"/>
</dbReference>
<keyword evidence="6 10" id="KW-0472">Membrane</keyword>
<evidence type="ECO:0000256" key="6">
    <source>
        <dbReference type="ARBA" id="ARBA00023136"/>
    </source>
</evidence>
<feature type="domain" description="Peptidase S74" evidence="12">
    <location>
        <begin position="485"/>
        <end position="592"/>
    </location>
</feature>
<feature type="DNA-binding region" description="NDT80" evidence="7">
    <location>
        <begin position="149"/>
        <end position="420"/>
    </location>
</feature>
<dbReference type="Pfam" id="PF13887">
    <property type="entry name" value="MYRF_ICA"/>
    <property type="match status" value="1"/>
</dbReference>
<proteinExistence type="inferred from homology"/>
<organism evidence="13 14">
    <name type="scientific">Brachionus plicatilis</name>
    <name type="common">Marine rotifer</name>
    <name type="synonym">Brachionus muelleri</name>
    <dbReference type="NCBI Taxonomy" id="10195"/>
    <lineage>
        <taxon>Eukaryota</taxon>
        <taxon>Metazoa</taxon>
        <taxon>Spiralia</taxon>
        <taxon>Gnathifera</taxon>
        <taxon>Rotifera</taxon>
        <taxon>Eurotatoria</taxon>
        <taxon>Monogononta</taxon>
        <taxon>Pseudotrocha</taxon>
        <taxon>Ploima</taxon>
        <taxon>Brachionidae</taxon>
        <taxon>Brachionus</taxon>
    </lineage>
</organism>
<dbReference type="PANTHER" id="PTHR13029:SF18">
    <property type="entry name" value="MYELIN REGULATORY FACTOR HOMOLOG 1"/>
    <property type="match status" value="1"/>
</dbReference>
<accession>A0A3M7QGI2</accession>
<feature type="compositionally biased region" description="Polar residues" evidence="9">
    <location>
        <begin position="133"/>
        <end position="145"/>
    </location>
</feature>
<evidence type="ECO:0000259" key="11">
    <source>
        <dbReference type="PROSITE" id="PS51517"/>
    </source>
</evidence>
<comment type="subcellular location">
    <subcellularLocation>
        <location evidence="1">Membrane</location>
        <topology evidence="1">Single-pass membrane protein</topology>
    </subcellularLocation>
</comment>
<keyword evidence="5 7" id="KW-0238">DNA-binding</keyword>
<dbReference type="Pfam" id="PF13884">
    <property type="entry name" value="Peptidase_S74"/>
    <property type="match status" value="1"/>
</dbReference>
<feature type="transmembrane region" description="Helical" evidence="10">
    <location>
        <begin position="880"/>
        <end position="900"/>
    </location>
</feature>
<keyword evidence="4 10" id="KW-1133">Transmembrane helix</keyword>
<dbReference type="GO" id="GO:0043565">
    <property type="term" value="F:sequence-specific DNA binding"/>
    <property type="evidence" value="ECO:0007669"/>
    <property type="project" value="TreeGrafter"/>
</dbReference>
<evidence type="ECO:0000256" key="7">
    <source>
        <dbReference type="PROSITE-ProRule" id="PRU00850"/>
    </source>
</evidence>
<dbReference type="InterPro" id="IPR030392">
    <property type="entry name" value="S74_ICA"/>
</dbReference>
<feature type="domain" description="NDT80" evidence="11">
    <location>
        <begin position="149"/>
        <end position="420"/>
    </location>
</feature>
<protein>
    <submittedName>
        <fullName evidence="13">Myelin regulatory factor</fullName>
    </submittedName>
</protein>
<sequence>MDKIYTVPYGSNSDYSFQNQSELLDIGQMGPLFTSDDYNIKCESPASPSVIANELKRSMNMHFCPVSNLSHCQSNSTETSPGMQTSTDSPYLPDSCSSIHQSYAYELNNLSGSSRVKRVRSCSPDIKRRMAYNEQTNQSTSSSFDTMGAEDDESDGLHLNVKEEKIFNDSLNSKNNFNETNFNRTGDNFENYLNQRNNTRSSQEKIVNGLKISSKGRCMKNISFSYWNWDSWADIYCENYKKINSPLFRVEADKGFFYSEFDEAFICQKKNHFQITTHTMMKQIPVYCKPKLDSQFYKIDKFLLQLYGIKQESPLQKIQIKQSDSDRKPIDFEPIECRFIPEQTNKFTKMRLHFAHTTNNNNRKRNKAGLTIPNPDQRYFLLIVEIQLVTDSGKIFTLCSSASERVIVRAVNPGQFKHDTCDGKISQSKLSTMYNQEDEIEGRDIKPTEQQYSFYGNVGINTADPDEALTVMGNLKLTGNILQPSDARVKENIKPVDTNRALENVSKLKLFKYDYKKEFTDLNSGLSSDYGVLAQHVQEIIPDAVVSTGDLVLSDGQIINNFLNVNKNRINMECVGAVIALDDKTKNLNKKIEKIEQMITENRIENTEQDAKGTKNRANAALAYDENFTKEKDYHENRCCMKKKFFKLIITLSMIIIAFGIIGILVIQILHHTKKPSLLENSPQLDDSVFRFNESFFYPKLMPPPVLSPSCNKSKCRFCCLDPTTPKVQSDFANTSDRELATAKAVYLYESRLLSNSTGNKLDTKSVLSNAILSVILFSENPVIYVNLTLSSACTIPYCEEINGVNYFFIPISSNVDTKIQFNLAFFLKQGFILRNCNVQKNGQLCPNTRFDSSILQENEQSLNSTFNIYKDIFNFSKKYLFYAPITYFLHIDFVFRIFMESTGSSVDICSLPSYNLNSKNVLFKEYVFRFYRLC</sequence>
<dbReference type="OrthoDB" id="27041at2759"/>
<dbReference type="SUPFAM" id="SSF49417">
    <property type="entry name" value="p53-like transcription factors"/>
    <property type="match status" value="1"/>
</dbReference>
<comment type="similarity">
    <text evidence="2">Belongs to the MRF family.</text>
</comment>
<dbReference type="GO" id="GO:0045893">
    <property type="term" value="P:positive regulation of DNA-templated transcription"/>
    <property type="evidence" value="ECO:0007669"/>
    <property type="project" value="TreeGrafter"/>
</dbReference>
<evidence type="ECO:0000256" key="8">
    <source>
        <dbReference type="SAM" id="Coils"/>
    </source>
</evidence>
<evidence type="ECO:0000256" key="4">
    <source>
        <dbReference type="ARBA" id="ARBA00022989"/>
    </source>
</evidence>
<name>A0A3M7QGI2_BRAPC</name>
<dbReference type="InterPro" id="IPR025719">
    <property type="entry name" value="MYRF_C2"/>
</dbReference>
<feature type="region of interest" description="Disordered" evidence="9">
    <location>
        <begin position="133"/>
        <end position="154"/>
    </location>
</feature>
<dbReference type="EMBL" id="REGN01006234">
    <property type="protein sequence ID" value="RNA10332.1"/>
    <property type="molecule type" value="Genomic_DNA"/>
</dbReference>
<dbReference type="Proteomes" id="UP000276133">
    <property type="component" value="Unassembled WGS sequence"/>
</dbReference>
<reference evidence="13 14" key="1">
    <citation type="journal article" date="2018" name="Sci. Rep.">
        <title>Genomic signatures of local adaptation to the degree of environmental predictability in rotifers.</title>
        <authorList>
            <person name="Franch-Gras L."/>
            <person name="Hahn C."/>
            <person name="Garcia-Roger E.M."/>
            <person name="Carmona M.J."/>
            <person name="Serra M."/>
            <person name="Gomez A."/>
        </authorList>
    </citation>
    <scope>NUCLEOTIDE SEQUENCE [LARGE SCALE GENOMIC DNA]</scope>
    <source>
        <strain evidence="13">HYR1</strain>
    </source>
</reference>
<feature type="coiled-coil region" evidence="8">
    <location>
        <begin position="578"/>
        <end position="605"/>
    </location>
</feature>
<keyword evidence="14" id="KW-1185">Reference proteome</keyword>
<dbReference type="GO" id="GO:0016540">
    <property type="term" value="P:protein autoprocessing"/>
    <property type="evidence" value="ECO:0007669"/>
    <property type="project" value="InterPro"/>
</dbReference>
<evidence type="ECO:0000313" key="13">
    <source>
        <dbReference type="EMBL" id="RNA10332.1"/>
    </source>
</evidence>
<feature type="transmembrane region" description="Helical" evidence="10">
    <location>
        <begin position="645"/>
        <end position="667"/>
    </location>
</feature>
<keyword evidence="8" id="KW-0175">Coiled coil</keyword>
<evidence type="ECO:0000256" key="3">
    <source>
        <dbReference type="ARBA" id="ARBA00022692"/>
    </source>
</evidence>
<dbReference type="GO" id="GO:0005789">
    <property type="term" value="C:endoplasmic reticulum membrane"/>
    <property type="evidence" value="ECO:0007669"/>
    <property type="project" value="TreeGrafter"/>
</dbReference>
<dbReference type="Pfam" id="PF05224">
    <property type="entry name" value="NDT80_PhoG"/>
    <property type="match status" value="1"/>
</dbReference>
<evidence type="ECO:0000256" key="10">
    <source>
        <dbReference type="SAM" id="Phobius"/>
    </source>
</evidence>
<dbReference type="InterPro" id="IPR026932">
    <property type="entry name" value="MYRF_ICA"/>
</dbReference>
<dbReference type="PANTHER" id="PTHR13029">
    <property type="match status" value="1"/>
</dbReference>
<evidence type="ECO:0000256" key="2">
    <source>
        <dbReference type="ARBA" id="ARBA00008221"/>
    </source>
</evidence>
<dbReference type="PROSITE" id="PS51688">
    <property type="entry name" value="ICA"/>
    <property type="match status" value="1"/>
</dbReference>
<keyword evidence="3 10" id="KW-0812">Transmembrane</keyword>
<gene>
    <name evidence="13" type="ORF">BpHYR1_051726</name>
</gene>
<dbReference type="GO" id="GO:0003700">
    <property type="term" value="F:DNA-binding transcription factor activity"/>
    <property type="evidence" value="ECO:0007669"/>
    <property type="project" value="UniProtKB-UniRule"/>
</dbReference>
<dbReference type="STRING" id="10195.A0A3M7QGI2"/>
<comment type="caution">
    <text evidence="13">The sequence shown here is derived from an EMBL/GenBank/DDBJ whole genome shotgun (WGS) entry which is preliminary data.</text>
</comment>
<dbReference type="InterPro" id="IPR024061">
    <property type="entry name" value="NDT80_DNA-bd_dom"/>
</dbReference>
<dbReference type="InterPro" id="IPR008967">
    <property type="entry name" value="p53-like_TF_DNA-bd_sf"/>
</dbReference>
<dbReference type="Pfam" id="PF13888">
    <property type="entry name" value="MRF_C2"/>
    <property type="match status" value="1"/>
</dbReference>
<evidence type="ECO:0000313" key="14">
    <source>
        <dbReference type="Proteomes" id="UP000276133"/>
    </source>
</evidence>
<evidence type="ECO:0000256" key="5">
    <source>
        <dbReference type="ARBA" id="ARBA00023125"/>
    </source>
</evidence>
<evidence type="ECO:0000256" key="1">
    <source>
        <dbReference type="ARBA" id="ARBA00004167"/>
    </source>
</evidence>